<dbReference type="InterPro" id="IPR023271">
    <property type="entry name" value="Aquaporin-like"/>
</dbReference>
<comment type="caution">
    <text evidence="9">The sequence shown here is derived from an EMBL/GenBank/DDBJ whole genome shotgun (WGS) entry which is preliminary data.</text>
</comment>
<organism evidence="9 10">
    <name type="scientific">Pseudolactococcus insecticola</name>
    <dbReference type="NCBI Taxonomy" id="2709158"/>
    <lineage>
        <taxon>Bacteria</taxon>
        <taxon>Bacillati</taxon>
        <taxon>Bacillota</taxon>
        <taxon>Bacilli</taxon>
        <taxon>Lactobacillales</taxon>
        <taxon>Streptococcaceae</taxon>
        <taxon>Pseudolactococcus</taxon>
    </lineage>
</organism>
<keyword evidence="10" id="KW-1185">Reference proteome</keyword>
<accession>A0A6A0B5M1</accession>
<evidence type="ECO:0000256" key="3">
    <source>
        <dbReference type="ARBA" id="ARBA00022448"/>
    </source>
</evidence>
<evidence type="ECO:0000256" key="2">
    <source>
        <dbReference type="ARBA" id="ARBA00006175"/>
    </source>
</evidence>
<dbReference type="AlphaFoldDB" id="A0A6A0B5M1"/>
<dbReference type="PANTHER" id="PTHR43829">
    <property type="entry name" value="AQUAPORIN OR AQUAGLYCEROPORIN RELATED"/>
    <property type="match status" value="1"/>
</dbReference>
<evidence type="ECO:0000256" key="5">
    <source>
        <dbReference type="ARBA" id="ARBA00022989"/>
    </source>
</evidence>
<dbReference type="InterPro" id="IPR022357">
    <property type="entry name" value="MIP_CS"/>
</dbReference>
<feature type="transmembrane region" description="Helical" evidence="8">
    <location>
        <begin position="83"/>
        <end position="108"/>
    </location>
</feature>
<dbReference type="PRINTS" id="PR00783">
    <property type="entry name" value="MINTRINSICP"/>
</dbReference>
<keyword evidence="3 7" id="KW-0813">Transport</keyword>
<keyword evidence="5 8" id="KW-1133">Transmembrane helix</keyword>
<name>A0A6A0B5M1_9LACT</name>
<sequence length="238" mass="24893">MTSDMTQIFSEFIGMTILVLLGDGVCAAVNLTKSKAQNSGWIVIAFGWALAVTIAVYIAGFMGPAHLNPAVTLAMVVNGSLKASLLVPFIIAQMLGAILGAVLVWLAYLPHWDVTEDKDLILGTFATAPAIRNYPANFISETIGTFVLVLGLLAFGANKFAAGTNVFAVGGLILAIGLSLGGSTGYAINPARDLGPRIAHFILPMKNKGDSDWAYSWVPVVAPLVGGLLAVALFSIMN</sequence>
<keyword evidence="4 7" id="KW-0812">Transmembrane</keyword>
<feature type="transmembrane region" description="Helical" evidence="8">
    <location>
        <begin position="134"/>
        <end position="155"/>
    </location>
</feature>
<dbReference type="InterPro" id="IPR050363">
    <property type="entry name" value="MIP/Aquaporin"/>
</dbReference>
<feature type="transmembrane region" description="Helical" evidence="8">
    <location>
        <begin position="38"/>
        <end position="62"/>
    </location>
</feature>
<evidence type="ECO:0000256" key="1">
    <source>
        <dbReference type="ARBA" id="ARBA00004141"/>
    </source>
</evidence>
<dbReference type="InterPro" id="IPR000425">
    <property type="entry name" value="MIP"/>
</dbReference>
<evidence type="ECO:0000313" key="9">
    <source>
        <dbReference type="EMBL" id="GFH39983.1"/>
    </source>
</evidence>
<dbReference type="Proteomes" id="UP000475928">
    <property type="component" value="Unassembled WGS sequence"/>
</dbReference>
<feature type="transmembrane region" description="Helical" evidence="8">
    <location>
        <begin position="12"/>
        <end position="32"/>
    </location>
</feature>
<evidence type="ECO:0000256" key="7">
    <source>
        <dbReference type="RuleBase" id="RU000477"/>
    </source>
</evidence>
<proteinExistence type="inferred from homology"/>
<evidence type="ECO:0000256" key="4">
    <source>
        <dbReference type="ARBA" id="ARBA00022692"/>
    </source>
</evidence>
<dbReference type="Pfam" id="PF00230">
    <property type="entry name" value="MIP"/>
    <property type="match status" value="1"/>
</dbReference>
<dbReference type="PROSITE" id="PS00221">
    <property type="entry name" value="MIP"/>
    <property type="match status" value="1"/>
</dbReference>
<comment type="similarity">
    <text evidence="2 7">Belongs to the MIP/aquaporin (TC 1.A.8) family.</text>
</comment>
<gene>
    <name evidence="9" type="primary">glpF2</name>
    <name evidence="9" type="ORF">Hs20B_03810</name>
</gene>
<dbReference type="PANTHER" id="PTHR43829:SF9">
    <property type="entry name" value="AQUAPORIN-9"/>
    <property type="match status" value="1"/>
</dbReference>
<dbReference type="RefSeq" id="WP_172355042.1">
    <property type="nucleotide sequence ID" value="NZ_BLLH01000001.1"/>
</dbReference>
<keyword evidence="6 8" id="KW-0472">Membrane</keyword>
<dbReference type="GO" id="GO:0015254">
    <property type="term" value="F:glycerol channel activity"/>
    <property type="evidence" value="ECO:0007669"/>
    <property type="project" value="TreeGrafter"/>
</dbReference>
<feature type="transmembrane region" description="Helical" evidence="8">
    <location>
        <begin position="167"/>
        <end position="188"/>
    </location>
</feature>
<feature type="transmembrane region" description="Helical" evidence="8">
    <location>
        <begin position="214"/>
        <end position="236"/>
    </location>
</feature>
<dbReference type="EMBL" id="BLLH01000001">
    <property type="protein sequence ID" value="GFH39983.1"/>
    <property type="molecule type" value="Genomic_DNA"/>
</dbReference>
<comment type="subcellular location">
    <subcellularLocation>
        <location evidence="1">Membrane</location>
        <topology evidence="1">Multi-pass membrane protein</topology>
    </subcellularLocation>
</comment>
<evidence type="ECO:0000256" key="6">
    <source>
        <dbReference type="ARBA" id="ARBA00023136"/>
    </source>
</evidence>
<protein>
    <submittedName>
        <fullName evidence="9">Glycerol transporter</fullName>
    </submittedName>
</protein>
<reference evidence="9 10" key="1">
    <citation type="submission" date="2020-02" db="EMBL/GenBank/DDBJ databases">
        <title>Draft genome sequence of Lactococcus sp. Hs20B0-1.</title>
        <authorList>
            <person name="Noda S."/>
            <person name="Yuki M."/>
            <person name="Ohkuma M."/>
        </authorList>
    </citation>
    <scope>NUCLEOTIDE SEQUENCE [LARGE SCALE GENOMIC DNA]</scope>
    <source>
        <strain evidence="9 10">Hs20B0-1</strain>
    </source>
</reference>
<dbReference type="GO" id="GO:0005886">
    <property type="term" value="C:plasma membrane"/>
    <property type="evidence" value="ECO:0007669"/>
    <property type="project" value="TreeGrafter"/>
</dbReference>
<dbReference type="Gene3D" id="1.20.1080.10">
    <property type="entry name" value="Glycerol uptake facilitator protein"/>
    <property type="match status" value="1"/>
</dbReference>
<evidence type="ECO:0000256" key="8">
    <source>
        <dbReference type="SAM" id="Phobius"/>
    </source>
</evidence>
<dbReference type="SUPFAM" id="SSF81338">
    <property type="entry name" value="Aquaporin-like"/>
    <property type="match status" value="1"/>
</dbReference>
<evidence type="ECO:0000313" key="10">
    <source>
        <dbReference type="Proteomes" id="UP000475928"/>
    </source>
</evidence>